<evidence type="ECO:0000259" key="6">
    <source>
        <dbReference type="Pfam" id="PF05426"/>
    </source>
</evidence>
<keyword evidence="3" id="KW-0574">Periplasm</keyword>
<keyword evidence="4 8" id="KW-0456">Lyase</keyword>
<dbReference type="GO" id="GO:0042597">
    <property type="term" value="C:periplasmic space"/>
    <property type="evidence" value="ECO:0007669"/>
    <property type="project" value="UniProtKB-SubCell"/>
</dbReference>
<sequence length="755" mass="86562">MNTQTFLTKIRHYFVLPILFVGISFIYAQDHPNLILTKKGVQEIRKHLGQVPIFDQTLANVKAEIDIEMEKGILVPIPKDMAGGYTHDQHKKNWKTLQKAGVLYQILQDEKYASYVHEVLKAYAKMYPTLPLHPQERSYARGKIFWQCLNDANWLVYVSQAYDCIYEYLSKKDRKFLEQQLFIPYADFLSKETPQFFNRIHNHSTWGNVAVGMIGLVMDNKELVQRALHGLQGVKANPNLKDNDGGFISVDGQKTGFLANLDAPFSPDGYYTEGPYYQRYAMYPFMVFAQALQNKKPELNIFEYKDQVLIKSVYALLNLTDSDGEFFPLNDAQKGMSYLSNELVSAVDIAYYFGQKDPALLSIAKKQNKVQLDEAGLHVALGIKENKVKAFPKNSITLKDGANGEQGGISILRSSDHPFELVMKYTSQGLSHGHYDKLSYSYYKDGKEVLQDYGLARFVNIEQKNGGGYLKENKTWAKQTIAHNTIIQDQISHFGGKYEIGSTHHSEPYLFDISNPKIQWVSAQEKNAYPNTSLHRTMILLEDKDFNTPLLIDVMHYESDEPHQFDLPFYYNGQIIATNFEYKKPEKLEPLGDEFGYQHLWLEGKSDALSTKTSQFTWLSNHQFYTISMLTNSEDLLLFTRIGANDPKFNLRKDPALIHRKVDSQSDTFISIIEAHGSYSPVTELAKNASSTIKSVEKIELLDKNYIGWTITTKTDQKHTFLLCLTNNKKEVLHTIKFMGNTIEWKGPYTYKKTN</sequence>
<dbReference type="Pfam" id="PF05426">
    <property type="entry name" value="Alginate_lyase"/>
    <property type="match status" value="1"/>
</dbReference>
<proteinExistence type="predicted"/>
<reference evidence="9" key="1">
    <citation type="submission" date="2016-11" db="EMBL/GenBank/DDBJ databases">
        <authorList>
            <person name="Varghese N."/>
            <person name="Submissions S."/>
        </authorList>
    </citation>
    <scope>NUCLEOTIDE SEQUENCE [LARGE SCALE GENOMIC DNA]</scope>
    <source>
        <strain evidence="9">DSM 22623</strain>
    </source>
</reference>
<dbReference type="Gene3D" id="2.70.98.70">
    <property type="match status" value="1"/>
</dbReference>
<organism evidence="8 9">
    <name type="scientific">Aquimarina spongiae</name>
    <dbReference type="NCBI Taxonomy" id="570521"/>
    <lineage>
        <taxon>Bacteria</taxon>
        <taxon>Pseudomonadati</taxon>
        <taxon>Bacteroidota</taxon>
        <taxon>Flavobacteriia</taxon>
        <taxon>Flavobacteriales</taxon>
        <taxon>Flavobacteriaceae</taxon>
        <taxon>Aquimarina</taxon>
    </lineage>
</organism>
<evidence type="ECO:0000256" key="1">
    <source>
        <dbReference type="ARBA" id="ARBA00004418"/>
    </source>
</evidence>
<keyword evidence="5" id="KW-1133">Transmembrane helix</keyword>
<feature type="domain" description="Alginate lyase" evidence="6">
    <location>
        <begin position="100"/>
        <end position="324"/>
    </location>
</feature>
<dbReference type="Proteomes" id="UP000184432">
    <property type="component" value="Unassembled WGS sequence"/>
</dbReference>
<evidence type="ECO:0000259" key="7">
    <source>
        <dbReference type="Pfam" id="PF07940"/>
    </source>
</evidence>
<dbReference type="Gene3D" id="1.50.10.100">
    <property type="entry name" value="Chondroitin AC/alginate lyase"/>
    <property type="match status" value="1"/>
</dbReference>
<dbReference type="InterPro" id="IPR008397">
    <property type="entry name" value="Alginate_lyase_dom"/>
</dbReference>
<gene>
    <name evidence="8" type="ORF">SAMN04488508_105184</name>
</gene>
<keyword evidence="2" id="KW-0732">Signal</keyword>
<evidence type="ECO:0000256" key="3">
    <source>
        <dbReference type="ARBA" id="ARBA00022764"/>
    </source>
</evidence>
<evidence type="ECO:0000256" key="5">
    <source>
        <dbReference type="SAM" id="Phobius"/>
    </source>
</evidence>
<dbReference type="InterPro" id="IPR012480">
    <property type="entry name" value="Hepar_II_III_C"/>
</dbReference>
<dbReference type="PANTHER" id="PTHR39210:SF1">
    <property type="entry name" value="HEPARIN-SULFATE LYASE"/>
    <property type="match status" value="1"/>
</dbReference>
<dbReference type="PANTHER" id="PTHR39210">
    <property type="entry name" value="HEPARIN-SULFATE LYASE"/>
    <property type="match status" value="1"/>
</dbReference>
<evidence type="ECO:0000313" key="8">
    <source>
        <dbReference type="EMBL" id="SHJ07327.1"/>
    </source>
</evidence>
<evidence type="ECO:0000313" key="9">
    <source>
        <dbReference type="Proteomes" id="UP000184432"/>
    </source>
</evidence>
<protein>
    <submittedName>
        <fullName evidence="8">Alginate lyase</fullName>
    </submittedName>
</protein>
<evidence type="ECO:0000256" key="4">
    <source>
        <dbReference type="ARBA" id="ARBA00023239"/>
    </source>
</evidence>
<dbReference type="Pfam" id="PF07940">
    <property type="entry name" value="Hepar_II_III_C"/>
    <property type="match status" value="1"/>
</dbReference>
<evidence type="ECO:0000256" key="2">
    <source>
        <dbReference type="ARBA" id="ARBA00022729"/>
    </source>
</evidence>
<dbReference type="InterPro" id="IPR008929">
    <property type="entry name" value="Chondroitin_lyas"/>
</dbReference>
<feature type="transmembrane region" description="Helical" evidence="5">
    <location>
        <begin position="12"/>
        <end position="28"/>
    </location>
</feature>
<keyword evidence="5" id="KW-0812">Transmembrane</keyword>
<dbReference type="AlphaFoldDB" id="A0A1M6GBR3"/>
<dbReference type="GO" id="GO:0016829">
    <property type="term" value="F:lyase activity"/>
    <property type="evidence" value="ECO:0007669"/>
    <property type="project" value="UniProtKB-KW"/>
</dbReference>
<dbReference type="STRING" id="570521.SAMN04488508_105184"/>
<comment type="subcellular location">
    <subcellularLocation>
        <location evidence="1">Periplasm</location>
    </subcellularLocation>
</comment>
<keyword evidence="5" id="KW-0472">Membrane</keyword>
<name>A0A1M6GBR3_9FLAO</name>
<dbReference type="EMBL" id="FQYP01000005">
    <property type="protein sequence ID" value="SHJ07327.1"/>
    <property type="molecule type" value="Genomic_DNA"/>
</dbReference>
<dbReference type="SUPFAM" id="SSF48230">
    <property type="entry name" value="Chondroitin AC/alginate lyase"/>
    <property type="match status" value="1"/>
</dbReference>
<dbReference type="OrthoDB" id="9772435at2"/>
<keyword evidence="9" id="KW-1185">Reference proteome</keyword>
<accession>A0A1M6GBR3</accession>
<feature type="domain" description="Heparinase II/III-like C-terminal" evidence="7">
    <location>
        <begin position="398"/>
        <end position="601"/>
    </location>
</feature>
<dbReference type="RefSeq" id="WP_073316387.1">
    <property type="nucleotide sequence ID" value="NZ_FQYP01000005.1"/>
</dbReference>